<dbReference type="InterPro" id="IPR050967">
    <property type="entry name" value="Thiamine_Salvage_TenA"/>
</dbReference>
<dbReference type="PANTHER" id="PTHR43198">
    <property type="entry name" value="BIFUNCTIONAL TH2 PROTEIN"/>
    <property type="match status" value="1"/>
</dbReference>
<dbReference type="Pfam" id="PF03070">
    <property type="entry name" value="TENA_THI-4"/>
    <property type="match status" value="1"/>
</dbReference>
<reference evidence="2 3" key="1">
    <citation type="submission" date="2024-02" db="EMBL/GenBank/DDBJ databases">
        <authorList>
            <person name="Vignale AGUSTIN F."/>
            <person name="Sosa J E."/>
            <person name="Modenutti C."/>
        </authorList>
    </citation>
    <scope>NUCLEOTIDE SEQUENCE [LARGE SCALE GENOMIC DNA]</scope>
</reference>
<dbReference type="FunFam" id="1.20.910.10:FF:000006">
    <property type="entry name" value="Bifunctional TH2 protein, mitochondrial"/>
    <property type="match status" value="1"/>
</dbReference>
<dbReference type="Proteomes" id="UP001642360">
    <property type="component" value="Unassembled WGS sequence"/>
</dbReference>
<evidence type="ECO:0000313" key="3">
    <source>
        <dbReference type="Proteomes" id="UP001642360"/>
    </source>
</evidence>
<dbReference type="InterPro" id="IPR023214">
    <property type="entry name" value="HAD_sf"/>
</dbReference>
<feature type="domain" description="Thiaminase-2/PQQC" evidence="1">
    <location>
        <begin position="38"/>
        <end position="135"/>
    </location>
</feature>
<protein>
    <recommendedName>
        <fullName evidence="1">Thiaminase-2/PQQC domain-containing protein</fullName>
    </recommendedName>
</protein>
<dbReference type="GO" id="GO:0006772">
    <property type="term" value="P:thiamine metabolic process"/>
    <property type="evidence" value="ECO:0007669"/>
    <property type="project" value="UniProtKB-ARBA"/>
</dbReference>
<evidence type="ECO:0000313" key="2">
    <source>
        <dbReference type="EMBL" id="CAK9149965.1"/>
    </source>
</evidence>
<dbReference type="InterPro" id="IPR004305">
    <property type="entry name" value="Thiaminase-2/PQQC"/>
</dbReference>
<dbReference type="AlphaFoldDB" id="A0ABC8RZG1"/>
<sequence>MVKEEREMGRLAVEDEGGVARRLWVKFNNESVFALYSPFVICLASGSLDSDSFLSCISQDVYFLKAFTQAYELAEEYADDDEDKAAIRKLRKRVLKRLETHDTLVRELGFELPKESTSDSATDKYTDFLLATASGKVEGEKFSGKIATPFEKTKLAAYTLGAIAPCMRLFGFINKEIQALVDPTESNHIYKKWIDNLSGSQKYQAAISRIEELVDKLSISLTGEELEVVEKLYHQAMKLEVKFISDRPVALRTIVPFSRAYDPAEHTLTIFSDFDMTCTVIDSSALLAEIAIRTAQKADLNECGTPPAWMSSTDLRTTWCDLSSQYVKEYEQCIESIMPIEAGEEFNYIGLCKALEQLSDFEKRVNLRVIQSGVLKGLNIEDIKWAGEHLSLQDGCRKFFQEIVKQENIRTDLHVLSYCWCGDLIRSAFLSGDQDLLNVHSNELVHEGSITTGEIIKKVESPMEKLEAFNDILKTCSYGGKHLTVYVGGSVGDLLCLLKADVGIVIGLSDSLRRLGAQFGIDFIPLFSGLVRKQLEFDKTDVSNWNGMSGILYTVSSWAEIHAFILGL</sequence>
<accession>A0ABC8RZG1</accession>
<dbReference type="Gene3D" id="3.40.50.1000">
    <property type="entry name" value="HAD superfamily/HAD-like"/>
    <property type="match status" value="1"/>
</dbReference>
<dbReference type="CDD" id="cd19368">
    <property type="entry name" value="TenA_C_AtTH2-like"/>
    <property type="match status" value="1"/>
</dbReference>
<dbReference type="InterPro" id="IPR016084">
    <property type="entry name" value="Haem_Oase-like_multi-hlx"/>
</dbReference>
<gene>
    <name evidence="2" type="ORF">ILEXP_LOCUS18079</name>
</gene>
<dbReference type="InterPro" id="IPR036412">
    <property type="entry name" value="HAD-like_sf"/>
</dbReference>
<dbReference type="EMBL" id="CAUOFW020001970">
    <property type="protein sequence ID" value="CAK9149965.1"/>
    <property type="molecule type" value="Genomic_DNA"/>
</dbReference>
<dbReference type="SUPFAM" id="SSF56784">
    <property type="entry name" value="HAD-like"/>
    <property type="match status" value="1"/>
</dbReference>
<evidence type="ECO:0000259" key="1">
    <source>
        <dbReference type="Pfam" id="PF03070"/>
    </source>
</evidence>
<name>A0ABC8RZG1_9AQUA</name>
<proteinExistence type="predicted"/>
<dbReference type="Gene3D" id="1.20.910.10">
    <property type="entry name" value="Heme oxygenase-like"/>
    <property type="match status" value="1"/>
</dbReference>
<dbReference type="PANTHER" id="PTHR43198:SF9">
    <property type="entry name" value="AMINOPYRIMIDINE AMINOHYDROLASE, MITOCHONDRIAL ISOFORM X1-RELATED"/>
    <property type="match status" value="1"/>
</dbReference>
<dbReference type="SUPFAM" id="SSF48613">
    <property type="entry name" value="Heme oxygenase-like"/>
    <property type="match status" value="1"/>
</dbReference>
<comment type="caution">
    <text evidence="2">The sequence shown here is derived from an EMBL/GenBank/DDBJ whole genome shotgun (WGS) entry which is preliminary data.</text>
</comment>
<organism evidence="2 3">
    <name type="scientific">Ilex paraguariensis</name>
    <name type="common">yerba mate</name>
    <dbReference type="NCBI Taxonomy" id="185542"/>
    <lineage>
        <taxon>Eukaryota</taxon>
        <taxon>Viridiplantae</taxon>
        <taxon>Streptophyta</taxon>
        <taxon>Embryophyta</taxon>
        <taxon>Tracheophyta</taxon>
        <taxon>Spermatophyta</taxon>
        <taxon>Magnoliopsida</taxon>
        <taxon>eudicotyledons</taxon>
        <taxon>Gunneridae</taxon>
        <taxon>Pentapetalae</taxon>
        <taxon>asterids</taxon>
        <taxon>campanulids</taxon>
        <taxon>Aquifoliales</taxon>
        <taxon>Aquifoliaceae</taxon>
        <taxon>Ilex</taxon>
    </lineage>
</organism>
<keyword evidence="3" id="KW-1185">Reference proteome</keyword>